<sequence length="363" mass="40443">MVHSSTMKRKRCQSPAESLPSKKVAQEIDAGSPGKICQLICILQQYGLLVGITKHLFPKDLHALAATSKATYNAIFPRNTSRCSLLKKMPCDGRGVAIRNDLHKRSQFSQGAVESNQCGTVAKNRKVESRPCVKCKVTTCDECRIHCVYQSIRHPADEPDEFDNYSGFVLLDETEMGVLSHSHMFANDDLPNGAARWGELPHHDQGFLDIPLDSPTFVSPVEIEELISMDLGMRPIAAEVSSGIAHPSSILRAFWDITEKRKRPCCKTCLSNFVRRGDKTHTVCDCTLKSQFLDRWLCLRCYQLEQKTVEESTEGVADELSGLCNCGETLDDETERVICLWCYGEVTNPWGVIDVQSPTSTVA</sequence>
<evidence type="ECO:0000313" key="2">
    <source>
        <dbReference type="Proteomes" id="UP000799778"/>
    </source>
</evidence>
<reference evidence="1" key="1">
    <citation type="journal article" date="2020" name="Stud. Mycol.">
        <title>101 Dothideomycetes genomes: a test case for predicting lifestyles and emergence of pathogens.</title>
        <authorList>
            <person name="Haridas S."/>
            <person name="Albert R."/>
            <person name="Binder M."/>
            <person name="Bloem J."/>
            <person name="Labutti K."/>
            <person name="Salamov A."/>
            <person name="Andreopoulos B."/>
            <person name="Baker S."/>
            <person name="Barry K."/>
            <person name="Bills G."/>
            <person name="Bluhm B."/>
            <person name="Cannon C."/>
            <person name="Castanera R."/>
            <person name="Culley D."/>
            <person name="Daum C."/>
            <person name="Ezra D."/>
            <person name="Gonzalez J."/>
            <person name="Henrissat B."/>
            <person name="Kuo A."/>
            <person name="Liang C."/>
            <person name="Lipzen A."/>
            <person name="Lutzoni F."/>
            <person name="Magnuson J."/>
            <person name="Mondo S."/>
            <person name="Nolan M."/>
            <person name="Ohm R."/>
            <person name="Pangilinan J."/>
            <person name="Park H.-J."/>
            <person name="Ramirez L."/>
            <person name="Alfaro M."/>
            <person name="Sun H."/>
            <person name="Tritt A."/>
            <person name="Yoshinaga Y."/>
            <person name="Zwiers L.-H."/>
            <person name="Turgeon B."/>
            <person name="Goodwin S."/>
            <person name="Spatafora J."/>
            <person name="Crous P."/>
            <person name="Grigoriev I."/>
        </authorList>
    </citation>
    <scope>NUCLEOTIDE SEQUENCE</scope>
    <source>
        <strain evidence="1">CBS 175.79</strain>
    </source>
</reference>
<organism evidence="1 2">
    <name type="scientific">Aaosphaeria arxii CBS 175.79</name>
    <dbReference type="NCBI Taxonomy" id="1450172"/>
    <lineage>
        <taxon>Eukaryota</taxon>
        <taxon>Fungi</taxon>
        <taxon>Dikarya</taxon>
        <taxon>Ascomycota</taxon>
        <taxon>Pezizomycotina</taxon>
        <taxon>Dothideomycetes</taxon>
        <taxon>Pleosporomycetidae</taxon>
        <taxon>Pleosporales</taxon>
        <taxon>Pleosporales incertae sedis</taxon>
        <taxon>Aaosphaeria</taxon>
    </lineage>
</organism>
<dbReference type="Proteomes" id="UP000799778">
    <property type="component" value="Unassembled WGS sequence"/>
</dbReference>
<keyword evidence="2" id="KW-1185">Reference proteome</keyword>
<protein>
    <submittedName>
        <fullName evidence="1">Uncharacterized protein</fullName>
    </submittedName>
</protein>
<dbReference type="EMBL" id="ML978077">
    <property type="protein sequence ID" value="KAF2010135.1"/>
    <property type="molecule type" value="Genomic_DNA"/>
</dbReference>
<gene>
    <name evidence="1" type="ORF">BU24DRAFT_71491</name>
</gene>
<dbReference type="OrthoDB" id="3775616at2759"/>
<dbReference type="GeneID" id="54291960"/>
<name>A0A6A5XAP4_9PLEO</name>
<evidence type="ECO:0000313" key="1">
    <source>
        <dbReference type="EMBL" id="KAF2010135.1"/>
    </source>
</evidence>
<dbReference type="RefSeq" id="XP_033378474.1">
    <property type="nucleotide sequence ID" value="XM_033534563.1"/>
</dbReference>
<accession>A0A6A5XAP4</accession>
<dbReference type="AlphaFoldDB" id="A0A6A5XAP4"/>
<proteinExistence type="predicted"/>